<evidence type="ECO:0000313" key="2">
    <source>
        <dbReference type="EMBL" id="CAD8204301.1"/>
    </source>
</evidence>
<reference evidence="2" key="1">
    <citation type="submission" date="2021-01" db="EMBL/GenBank/DDBJ databases">
        <authorList>
            <consortium name="Genoscope - CEA"/>
            <person name="William W."/>
        </authorList>
    </citation>
    <scope>NUCLEOTIDE SEQUENCE</scope>
</reference>
<sequence>MMNYPNESQVNPQKSEILISYSRQELKNIDFDPTKPQIYLNKKPQNNSTNQGAQYSNVQSNQFQGIPSPQQQFQDEAMKQEKTSSYYNYPPVNKYQIQEEYYKNQSNLMKTNNIVFHKIEPLNQQYNSQQNTFNQNTYKRYQEEQQ</sequence>
<keyword evidence="3" id="KW-1185">Reference proteome</keyword>
<organism evidence="2 3">
    <name type="scientific">Paramecium octaurelia</name>
    <dbReference type="NCBI Taxonomy" id="43137"/>
    <lineage>
        <taxon>Eukaryota</taxon>
        <taxon>Sar</taxon>
        <taxon>Alveolata</taxon>
        <taxon>Ciliophora</taxon>
        <taxon>Intramacronucleata</taxon>
        <taxon>Oligohymenophorea</taxon>
        <taxon>Peniculida</taxon>
        <taxon>Parameciidae</taxon>
        <taxon>Paramecium</taxon>
    </lineage>
</organism>
<feature type="region of interest" description="Disordered" evidence="1">
    <location>
        <begin position="30"/>
        <end position="88"/>
    </location>
</feature>
<evidence type="ECO:0000256" key="1">
    <source>
        <dbReference type="SAM" id="MobiDB-lite"/>
    </source>
</evidence>
<dbReference type="Proteomes" id="UP000683925">
    <property type="component" value="Unassembled WGS sequence"/>
</dbReference>
<accession>A0A8S1XSR1</accession>
<dbReference type="OMA" id="MNYPNES"/>
<dbReference type="OrthoDB" id="313200at2759"/>
<feature type="compositionally biased region" description="Polar residues" evidence="1">
    <location>
        <begin position="43"/>
        <end position="74"/>
    </location>
</feature>
<dbReference type="EMBL" id="CAJJDP010000133">
    <property type="protein sequence ID" value="CAD8204301.1"/>
    <property type="molecule type" value="Genomic_DNA"/>
</dbReference>
<gene>
    <name evidence="2" type="ORF">POCTA_138.1.T1320079</name>
</gene>
<proteinExistence type="predicted"/>
<name>A0A8S1XSR1_PAROT</name>
<comment type="caution">
    <text evidence="2">The sequence shown here is derived from an EMBL/GenBank/DDBJ whole genome shotgun (WGS) entry which is preliminary data.</text>
</comment>
<dbReference type="AlphaFoldDB" id="A0A8S1XSR1"/>
<evidence type="ECO:0000313" key="3">
    <source>
        <dbReference type="Proteomes" id="UP000683925"/>
    </source>
</evidence>
<protein>
    <submittedName>
        <fullName evidence="2">Uncharacterized protein</fullName>
    </submittedName>
</protein>